<dbReference type="InterPro" id="IPR008271">
    <property type="entry name" value="Ser/Thr_kinase_AS"/>
</dbReference>
<feature type="domain" description="Protein kinase" evidence="6">
    <location>
        <begin position="1"/>
        <end position="163"/>
    </location>
</feature>
<dbReference type="GO" id="GO:0005524">
    <property type="term" value="F:ATP binding"/>
    <property type="evidence" value="ECO:0007669"/>
    <property type="project" value="UniProtKB-KW"/>
</dbReference>
<keyword evidence="8" id="KW-1185">Reference proteome</keyword>
<dbReference type="SMART" id="SM00220">
    <property type="entry name" value="S_TKc"/>
    <property type="match status" value="1"/>
</dbReference>
<dbReference type="AlphaFoldDB" id="A0AAE0JZR9"/>
<proteinExistence type="predicted"/>
<dbReference type="PROSITE" id="PS50011">
    <property type="entry name" value="PROTEIN_KINASE_DOM"/>
    <property type="match status" value="1"/>
</dbReference>
<dbReference type="GO" id="GO:0004674">
    <property type="term" value="F:protein serine/threonine kinase activity"/>
    <property type="evidence" value="ECO:0007669"/>
    <property type="project" value="UniProtKB-EC"/>
</dbReference>
<name>A0AAE0JZR9_9PEZI</name>
<dbReference type="Gene3D" id="1.10.510.10">
    <property type="entry name" value="Transferase(Phosphotransferase) domain 1"/>
    <property type="match status" value="1"/>
</dbReference>
<evidence type="ECO:0000256" key="1">
    <source>
        <dbReference type="ARBA" id="ARBA00012513"/>
    </source>
</evidence>
<evidence type="ECO:0000313" key="8">
    <source>
        <dbReference type="Proteomes" id="UP001287356"/>
    </source>
</evidence>
<keyword evidence="2" id="KW-0808">Transferase</keyword>
<keyword evidence="5" id="KW-0067">ATP-binding</keyword>
<evidence type="ECO:0000256" key="5">
    <source>
        <dbReference type="ARBA" id="ARBA00022840"/>
    </source>
</evidence>
<dbReference type="Proteomes" id="UP001287356">
    <property type="component" value="Unassembled WGS sequence"/>
</dbReference>
<gene>
    <name evidence="7" type="ORF">B0T24DRAFT_534909</name>
</gene>
<organism evidence="7 8">
    <name type="scientific">Lasiosphaeria ovina</name>
    <dbReference type="NCBI Taxonomy" id="92902"/>
    <lineage>
        <taxon>Eukaryota</taxon>
        <taxon>Fungi</taxon>
        <taxon>Dikarya</taxon>
        <taxon>Ascomycota</taxon>
        <taxon>Pezizomycotina</taxon>
        <taxon>Sordariomycetes</taxon>
        <taxon>Sordariomycetidae</taxon>
        <taxon>Sordariales</taxon>
        <taxon>Lasiosphaeriaceae</taxon>
        <taxon>Lasiosphaeria</taxon>
    </lineage>
</organism>
<dbReference type="Pfam" id="PF00069">
    <property type="entry name" value="Pkinase"/>
    <property type="match status" value="1"/>
</dbReference>
<reference evidence="7" key="1">
    <citation type="journal article" date="2023" name="Mol. Phylogenet. Evol.">
        <title>Genome-scale phylogeny and comparative genomics of the fungal order Sordariales.</title>
        <authorList>
            <person name="Hensen N."/>
            <person name="Bonometti L."/>
            <person name="Westerberg I."/>
            <person name="Brannstrom I.O."/>
            <person name="Guillou S."/>
            <person name="Cros-Aarteil S."/>
            <person name="Calhoun S."/>
            <person name="Haridas S."/>
            <person name="Kuo A."/>
            <person name="Mondo S."/>
            <person name="Pangilinan J."/>
            <person name="Riley R."/>
            <person name="LaButti K."/>
            <person name="Andreopoulos B."/>
            <person name="Lipzen A."/>
            <person name="Chen C."/>
            <person name="Yan M."/>
            <person name="Daum C."/>
            <person name="Ng V."/>
            <person name="Clum A."/>
            <person name="Steindorff A."/>
            <person name="Ohm R.A."/>
            <person name="Martin F."/>
            <person name="Silar P."/>
            <person name="Natvig D.O."/>
            <person name="Lalanne C."/>
            <person name="Gautier V."/>
            <person name="Ament-Velasquez S.L."/>
            <person name="Kruys A."/>
            <person name="Hutchinson M.I."/>
            <person name="Powell A.J."/>
            <person name="Barry K."/>
            <person name="Miller A.N."/>
            <person name="Grigoriev I.V."/>
            <person name="Debuchy R."/>
            <person name="Gladieux P."/>
            <person name="Hiltunen Thoren M."/>
            <person name="Johannesson H."/>
        </authorList>
    </citation>
    <scope>NUCLEOTIDE SEQUENCE</scope>
    <source>
        <strain evidence="7">CBS 958.72</strain>
    </source>
</reference>
<protein>
    <recommendedName>
        <fullName evidence="1">non-specific serine/threonine protein kinase</fullName>
        <ecNumber evidence="1">2.7.11.1</ecNumber>
    </recommendedName>
</protein>
<dbReference type="PROSITE" id="PS00108">
    <property type="entry name" value="PROTEIN_KINASE_ST"/>
    <property type="match status" value="1"/>
</dbReference>
<evidence type="ECO:0000256" key="3">
    <source>
        <dbReference type="ARBA" id="ARBA00022741"/>
    </source>
</evidence>
<accession>A0AAE0JZR9</accession>
<keyword evidence="4 7" id="KW-0418">Kinase</keyword>
<dbReference type="InterPro" id="IPR000719">
    <property type="entry name" value="Prot_kinase_dom"/>
</dbReference>
<comment type="caution">
    <text evidence="7">The sequence shown here is derived from an EMBL/GenBank/DDBJ whole genome shotgun (WGS) entry which is preliminary data.</text>
</comment>
<dbReference type="EC" id="2.7.11.1" evidence="1"/>
<evidence type="ECO:0000259" key="6">
    <source>
        <dbReference type="PROSITE" id="PS50011"/>
    </source>
</evidence>
<dbReference type="EMBL" id="JAULSN010000007">
    <property type="protein sequence ID" value="KAK3366661.1"/>
    <property type="molecule type" value="Genomic_DNA"/>
</dbReference>
<evidence type="ECO:0000256" key="2">
    <source>
        <dbReference type="ARBA" id="ARBA00022679"/>
    </source>
</evidence>
<keyword evidence="3" id="KW-0547">Nucleotide-binding</keyword>
<evidence type="ECO:0000313" key="7">
    <source>
        <dbReference type="EMBL" id="KAK3366661.1"/>
    </source>
</evidence>
<sequence>MNIRRERQKEDIGPQVLEAALTAVTDRILPQILGALDFVHTPIIHRDIKPTNILYQGGKFLLTDFGIAKVVDISRTKVGTEWYATPEVWQNGEQTPKIDIHGLGVTVVECLARLAPEGERQLQGRHQQLQLHLEEHAPPRYASMLAFDADQRPSARGLLVAYFTQPTDGPPHTPQTNVAWTSFGASPMNQANWMAKMSSAAPTPMDWTQTVATAIFPALTTGYNCTAITVTPSGSSVAQSYTRSTSAARS</sequence>
<evidence type="ECO:0000256" key="4">
    <source>
        <dbReference type="ARBA" id="ARBA00022777"/>
    </source>
</evidence>
<dbReference type="InterPro" id="IPR011009">
    <property type="entry name" value="Kinase-like_dom_sf"/>
</dbReference>
<dbReference type="PANTHER" id="PTHR43671">
    <property type="entry name" value="SERINE/THREONINE-PROTEIN KINASE NEK"/>
    <property type="match status" value="1"/>
</dbReference>
<reference evidence="7" key="2">
    <citation type="submission" date="2023-06" db="EMBL/GenBank/DDBJ databases">
        <authorList>
            <consortium name="Lawrence Berkeley National Laboratory"/>
            <person name="Haridas S."/>
            <person name="Hensen N."/>
            <person name="Bonometti L."/>
            <person name="Westerberg I."/>
            <person name="Brannstrom I.O."/>
            <person name="Guillou S."/>
            <person name="Cros-Aarteil S."/>
            <person name="Calhoun S."/>
            <person name="Kuo A."/>
            <person name="Mondo S."/>
            <person name="Pangilinan J."/>
            <person name="Riley R."/>
            <person name="Labutti K."/>
            <person name="Andreopoulos B."/>
            <person name="Lipzen A."/>
            <person name="Chen C."/>
            <person name="Yanf M."/>
            <person name="Daum C."/>
            <person name="Ng V."/>
            <person name="Clum A."/>
            <person name="Steindorff A."/>
            <person name="Ohm R."/>
            <person name="Martin F."/>
            <person name="Silar P."/>
            <person name="Natvig D."/>
            <person name="Lalanne C."/>
            <person name="Gautier V."/>
            <person name="Ament-Velasquez S.L."/>
            <person name="Kruys A."/>
            <person name="Hutchinson M.I."/>
            <person name="Powell A.J."/>
            <person name="Barry K."/>
            <person name="Miller A.N."/>
            <person name="Grigoriev I.V."/>
            <person name="Debuchy R."/>
            <person name="Gladieux P."/>
            <person name="Thoren M.H."/>
            <person name="Johannesson H."/>
        </authorList>
    </citation>
    <scope>NUCLEOTIDE SEQUENCE</scope>
    <source>
        <strain evidence="7">CBS 958.72</strain>
    </source>
</reference>
<dbReference type="SUPFAM" id="SSF56112">
    <property type="entry name" value="Protein kinase-like (PK-like)"/>
    <property type="match status" value="1"/>
</dbReference>
<dbReference type="InterPro" id="IPR050660">
    <property type="entry name" value="NEK_Ser/Thr_kinase"/>
</dbReference>
<dbReference type="PANTHER" id="PTHR43671:SF13">
    <property type="entry name" value="SERINE_THREONINE-PROTEIN KINASE NEK2"/>
    <property type="match status" value="1"/>
</dbReference>